<gene>
    <name evidence="6" type="ORF">GWK10_01585</name>
</gene>
<dbReference type="InterPro" id="IPR050640">
    <property type="entry name" value="Bact_2-comp_sensor_kinase"/>
</dbReference>
<feature type="signal peptide" evidence="4">
    <location>
        <begin position="1"/>
        <end position="23"/>
    </location>
</feature>
<organism evidence="6 7">
    <name type="scientific">Spongiivirga citrea</name>
    <dbReference type="NCBI Taxonomy" id="1481457"/>
    <lineage>
        <taxon>Bacteria</taxon>
        <taxon>Pseudomonadati</taxon>
        <taxon>Bacteroidota</taxon>
        <taxon>Flavobacteriia</taxon>
        <taxon>Flavobacteriales</taxon>
        <taxon>Flavobacteriaceae</taxon>
        <taxon>Spongiivirga</taxon>
    </lineage>
</organism>
<sequence>MSIKKTTLIILLLFCALYADLSAQDTDAVKAQIEDALTTSKKYALVNRDSALYYVNRAEDLSKSLKDKTLTIRVKNQKSAIHIYRAEFDKAQQLLEENIDEAEIDEVSLTTSYQNLGTVFNYKQDFEKAVAYYLKASELAEKNKDTASLGKIYSNVGGIHARLKNTDKASDYLNKAIEFLDKNEPQKMQVIVNLAALAFSDKKIDEAISLSLETEQLAIKNKIPVFLGIIYSNLCNYYLGDEQFEKSIYYGKKGIEYKKQFKQNTDVILNNLGYAYLQKGDPDEAIRYLEMLSPNISAELRVLTYNNLREAYQLKNDTKKALGYANLYAVLKDSISEVSQRREVAELTEKYESAKQEQQIEVLEAKDELNSAKINAQRSYFLIAGILGILLLVSGFLWYRNQRTKQSLKTAKIQHKLLQTQLNPHFLFHALNSIQSFVFQNRKDESVNYLGSFSKLMRSILESSDRDFIDVEEDVKALESYLDLQKLNTTNQWDFEIEMDDGIEDSMLLIPPMFTQPHAENAILHGFKEIENGILKVKYQLIVDGLQVTISDNGNGINENKEDAKQLNRSMSTQILSERIDNLKKTHQFHCKVKTESTMKGTTVYLDFPIRYGKL</sequence>
<keyword evidence="3" id="KW-0812">Transmembrane</keyword>
<evidence type="ECO:0000256" key="3">
    <source>
        <dbReference type="SAM" id="Phobius"/>
    </source>
</evidence>
<name>A0A6M0CDH9_9FLAO</name>
<evidence type="ECO:0000313" key="6">
    <source>
        <dbReference type="EMBL" id="NER15878.1"/>
    </source>
</evidence>
<dbReference type="GO" id="GO:0016020">
    <property type="term" value="C:membrane"/>
    <property type="evidence" value="ECO:0007669"/>
    <property type="project" value="InterPro"/>
</dbReference>
<dbReference type="SUPFAM" id="SSF48452">
    <property type="entry name" value="TPR-like"/>
    <property type="match status" value="2"/>
</dbReference>
<dbReference type="GO" id="GO:0000155">
    <property type="term" value="F:phosphorelay sensor kinase activity"/>
    <property type="evidence" value="ECO:0007669"/>
    <property type="project" value="InterPro"/>
</dbReference>
<dbReference type="Pfam" id="PF13424">
    <property type="entry name" value="TPR_12"/>
    <property type="match status" value="1"/>
</dbReference>
<evidence type="ECO:0000256" key="1">
    <source>
        <dbReference type="PROSITE-ProRule" id="PRU00339"/>
    </source>
</evidence>
<feature type="domain" description="Signal transduction histidine kinase internal region" evidence="5">
    <location>
        <begin position="414"/>
        <end position="490"/>
    </location>
</feature>
<keyword evidence="3" id="KW-1133">Transmembrane helix</keyword>
<dbReference type="EMBL" id="JAABOQ010000001">
    <property type="protein sequence ID" value="NER15878.1"/>
    <property type="molecule type" value="Genomic_DNA"/>
</dbReference>
<evidence type="ECO:0000256" key="2">
    <source>
        <dbReference type="SAM" id="Coils"/>
    </source>
</evidence>
<evidence type="ECO:0000313" key="7">
    <source>
        <dbReference type="Proteomes" id="UP000474296"/>
    </source>
</evidence>
<dbReference type="PANTHER" id="PTHR34220">
    <property type="entry name" value="SENSOR HISTIDINE KINASE YPDA"/>
    <property type="match status" value="1"/>
</dbReference>
<dbReference type="Proteomes" id="UP000474296">
    <property type="component" value="Unassembled WGS sequence"/>
</dbReference>
<feature type="chain" id="PRO_5027056252" evidence="4">
    <location>
        <begin position="24"/>
        <end position="615"/>
    </location>
</feature>
<keyword evidence="7" id="KW-1185">Reference proteome</keyword>
<accession>A0A6M0CDH9</accession>
<dbReference type="SUPFAM" id="SSF55874">
    <property type="entry name" value="ATPase domain of HSP90 chaperone/DNA topoisomerase II/histidine kinase"/>
    <property type="match status" value="1"/>
</dbReference>
<keyword evidence="3" id="KW-0472">Membrane</keyword>
<dbReference type="Pfam" id="PF13181">
    <property type="entry name" value="TPR_8"/>
    <property type="match status" value="1"/>
</dbReference>
<dbReference type="PROSITE" id="PS50005">
    <property type="entry name" value="TPR"/>
    <property type="match status" value="2"/>
</dbReference>
<feature type="repeat" description="TPR" evidence="1">
    <location>
        <begin position="110"/>
        <end position="143"/>
    </location>
</feature>
<dbReference type="AlphaFoldDB" id="A0A6M0CDH9"/>
<keyword evidence="4" id="KW-0732">Signal</keyword>
<comment type="caution">
    <text evidence="6">The sequence shown here is derived from an EMBL/GenBank/DDBJ whole genome shotgun (WGS) entry which is preliminary data.</text>
</comment>
<evidence type="ECO:0000259" key="5">
    <source>
        <dbReference type="Pfam" id="PF06580"/>
    </source>
</evidence>
<evidence type="ECO:0000256" key="4">
    <source>
        <dbReference type="SAM" id="SignalP"/>
    </source>
</evidence>
<dbReference type="InterPro" id="IPR019734">
    <property type="entry name" value="TPR_rpt"/>
</dbReference>
<proteinExistence type="predicted"/>
<dbReference type="Gene3D" id="1.25.40.10">
    <property type="entry name" value="Tetratricopeptide repeat domain"/>
    <property type="match status" value="2"/>
</dbReference>
<dbReference type="InterPro" id="IPR011990">
    <property type="entry name" value="TPR-like_helical_dom_sf"/>
</dbReference>
<dbReference type="Pfam" id="PF06580">
    <property type="entry name" value="His_kinase"/>
    <property type="match status" value="1"/>
</dbReference>
<dbReference type="SMART" id="SM00028">
    <property type="entry name" value="TPR"/>
    <property type="match status" value="4"/>
</dbReference>
<dbReference type="RefSeq" id="WP_164029143.1">
    <property type="nucleotide sequence ID" value="NZ_JAABOQ010000001.1"/>
</dbReference>
<dbReference type="InterPro" id="IPR010559">
    <property type="entry name" value="Sig_transdc_His_kin_internal"/>
</dbReference>
<dbReference type="InterPro" id="IPR036890">
    <property type="entry name" value="HATPase_C_sf"/>
</dbReference>
<protein>
    <submittedName>
        <fullName evidence="6">Tetratricopeptide repeat protein</fullName>
    </submittedName>
</protein>
<dbReference type="PANTHER" id="PTHR34220:SF7">
    <property type="entry name" value="SENSOR HISTIDINE KINASE YPDA"/>
    <property type="match status" value="1"/>
</dbReference>
<feature type="repeat" description="TPR" evidence="1">
    <location>
        <begin position="150"/>
        <end position="183"/>
    </location>
</feature>
<feature type="transmembrane region" description="Helical" evidence="3">
    <location>
        <begin position="380"/>
        <end position="399"/>
    </location>
</feature>
<feature type="coiled-coil region" evidence="2">
    <location>
        <begin position="337"/>
        <end position="375"/>
    </location>
</feature>
<keyword evidence="2" id="KW-0175">Coiled coil</keyword>
<keyword evidence="1" id="KW-0802">TPR repeat</keyword>
<reference evidence="6 7" key="1">
    <citation type="submission" date="2020-01" db="EMBL/GenBank/DDBJ databases">
        <title>Spongiivirga citrea KCTC 32990T.</title>
        <authorList>
            <person name="Wang G."/>
        </authorList>
    </citation>
    <scope>NUCLEOTIDE SEQUENCE [LARGE SCALE GENOMIC DNA]</scope>
    <source>
        <strain evidence="6 7">KCTC 32990</strain>
    </source>
</reference>
<dbReference type="Gene3D" id="3.30.565.10">
    <property type="entry name" value="Histidine kinase-like ATPase, C-terminal domain"/>
    <property type="match status" value="1"/>
</dbReference>